<dbReference type="EMBL" id="BMHA01000006">
    <property type="protein sequence ID" value="GGI06538.1"/>
    <property type="molecule type" value="Genomic_DNA"/>
</dbReference>
<keyword evidence="1" id="KW-0472">Membrane</keyword>
<name>A0A8J3A869_9ACTN</name>
<evidence type="ECO:0000313" key="2">
    <source>
        <dbReference type="EMBL" id="GGI06538.1"/>
    </source>
</evidence>
<reference evidence="2" key="1">
    <citation type="journal article" date="2014" name="Int. J. Syst. Evol. Microbiol.">
        <title>Complete genome sequence of Corynebacterium casei LMG S-19264T (=DSM 44701T), isolated from a smear-ripened cheese.</title>
        <authorList>
            <consortium name="US DOE Joint Genome Institute (JGI-PGF)"/>
            <person name="Walter F."/>
            <person name="Albersmeier A."/>
            <person name="Kalinowski J."/>
            <person name="Ruckert C."/>
        </authorList>
    </citation>
    <scope>NUCLEOTIDE SEQUENCE</scope>
    <source>
        <strain evidence="2">CGMCC 1.14988</strain>
    </source>
</reference>
<keyword evidence="1" id="KW-0812">Transmembrane</keyword>
<feature type="transmembrane region" description="Helical" evidence="1">
    <location>
        <begin position="66"/>
        <end position="83"/>
    </location>
</feature>
<feature type="transmembrane region" description="Helical" evidence="1">
    <location>
        <begin position="24"/>
        <end position="46"/>
    </location>
</feature>
<dbReference type="AlphaFoldDB" id="A0A8J3A869"/>
<evidence type="ECO:0000256" key="1">
    <source>
        <dbReference type="SAM" id="Phobius"/>
    </source>
</evidence>
<proteinExistence type="predicted"/>
<protein>
    <submittedName>
        <fullName evidence="2">Membrane protein</fullName>
    </submittedName>
</protein>
<comment type="caution">
    <text evidence="2">The sequence shown here is derived from an EMBL/GenBank/DDBJ whole genome shotgun (WGS) entry which is preliminary data.</text>
</comment>
<sequence>MSRDPNTANTTNTAGTAGKHPAQYLALAIGVLYVLIGIAGFFVTGFDGFADPDGELLLGVFEVNPLHNIVHLLIGAAGLALWNRLDRARIYGWLLAIGYGATFVYGLFVANTDDQANFLALNQPDNWLHLGSALAGLAIALWPARDRDHSAAGRR</sequence>
<dbReference type="Proteomes" id="UP000650511">
    <property type="component" value="Unassembled WGS sequence"/>
</dbReference>
<keyword evidence="1" id="KW-1133">Transmembrane helix</keyword>
<evidence type="ECO:0000313" key="3">
    <source>
        <dbReference type="Proteomes" id="UP000650511"/>
    </source>
</evidence>
<dbReference type="RefSeq" id="WP_130650493.1">
    <property type="nucleotide sequence ID" value="NZ_BMHA01000006.1"/>
</dbReference>
<dbReference type="OrthoDB" id="572373at2"/>
<organism evidence="2 3">
    <name type="scientific">Egicoccus halophilus</name>
    <dbReference type="NCBI Taxonomy" id="1670830"/>
    <lineage>
        <taxon>Bacteria</taxon>
        <taxon>Bacillati</taxon>
        <taxon>Actinomycetota</taxon>
        <taxon>Nitriliruptoria</taxon>
        <taxon>Egicoccales</taxon>
        <taxon>Egicoccaceae</taxon>
        <taxon>Egicoccus</taxon>
    </lineage>
</organism>
<feature type="transmembrane region" description="Helical" evidence="1">
    <location>
        <begin position="128"/>
        <end position="145"/>
    </location>
</feature>
<feature type="transmembrane region" description="Helical" evidence="1">
    <location>
        <begin position="90"/>
        <end position="108"/>
    </location>
</feature>
<accession>A0A8J3A869</accession>
<dbReference type="Pfam" id="PF14325">
    <property type="entry name" value="DUF4383"/>
    <property type="match status" value="1"/>
</dbReference>
<reference evidence="2" key="2">
    <citation type="submission" date="2020-09" db="EMBL/GenBank/DDBJ databases">
        <authorList>
            <person name="Sun Q."/>
            <person name="Zhou Y."/>
        </authorList>
    </citation>
    <scope>NUCLEOTIDE SEQUENCE</scope>
    <source>
        <strain evidence="2">CGMCC 1.14988</strain>
    </source>
</reference>
<keyword evidence="3" id="KW-1185">Reference proteome</keyword>
<gene>
    <name evidence="2" type="ORF">GCM10011354_19590</name>
</gene>